<dbReference type="GO" id="GO:0030313">
    <property type="term" value="C:cell envelope"/>
    <property type="evidence" value="ECO:0007669"/>
    <property type="project" value="UniProtKB-SubCell"/>
</dbReference>
<comment type="subcellular location">
    <subcellularLocation>
        <location evidence="1">Cell envelope</location>
    </subcellularLocation>
</comment>
<dbReference type="EMBL" id="CP016364">
    <property type="protein sequence ID" value="APG48546.1"/>
    <property type="molecule type" value="Genomic_DNA"/>
</dbReference>
<evidence type="ECO:0000256" key="4">
    <source>
        <dbReference type="ARBA" id="ARBA00022723"/>
    </source>
</evidence>
<accession>A0A1L3I8Y6</accession>
<evidence type="ECO:0000313" key="9">
    <source>
        <dbReference type="Proteomes" id="UP000183859"/>
    </source>
</evidence>
<comment type="similarity">
    <text evidence="2 6">Belongs to the bacterial solute-binding protein 9 family.</text>
</comment>
<protein>
    <submittedName>
        <fullName evidence="8">Manganese-binding lipoprotein MntA</fullName>
    </submittedName>
</protein>
<dbReference type="GO" id="GO:0007155">
    <property type="term" value="P:cell adhesion"/>
    <property type="evidence" value="ECO:0007669"/>
    <property type="project" value="InterPro"/>
</dbReference>
<keyword evidence="9" id="KW-1185">Reference proteome</keyword>
<dbReference type="PRINTS" id="PR00690">
    <property type="entry name" value="ADHESNFAMILY"/>
</dbReference>
<dbReference type="InterPro" id="IPR050492">
    <property type="entry name" value="Bact_metal-bind_prot9"/>
</dbReference>
<dbReference type="PRINTS" id="PR00691">
    <property type="entry name" value="ADHESINB"/>
</dbReference>
<dbReference type="InterPro" id="IPR006127">
    <property type="entry name" value="ZnuA-like"/>
</dbReference>
<dbReference type="Gene3D" id="3.40.50.1980">
    <property type="entry name" value="Nitrogenase molybdenum iron protein domain"/>
    <property type="match status" value="2"/>
</dbReference>
<evidence type="ECO:0000256" key="7">
    <source>
        <dbReference type="SAM" id="Phobius"/>
    </source>
</evidence>
<sequence>MRSKLRSIEVMVRGIGLAVLMAAVVMLSLPMGSNGTISARAEAPLKVVATTGMIADAARQIGGDAVEVRALMGPGVDPHAYRQTRSDIVAMTRADLVLWHGLYLEAQMEEFFHDLARKRPVIAVAEGLARDKLRGHDTYADKFDPHVWMTPVLWKDMVSEVQAALTEARPDQANLFAINAAAHLAELDQLIAYGSDILADVPTENRVLVTAHDAFGYFGRDFEFEVLGIQGISTQSEAGLNRIGTLVDMLVQRRISAVFVESSVSDRSVRALIEGAAAQGHEVRIGGELFSDAMGADGSYEGTYVGMLDHNMTTIAAALGAEVPAKGMSGRLSGAGY</sequence>
<keyword evidence="7" id="KW-0812">Transmembrane</keyword>
<dbReference type="InterPro" id="IPR006128">
    <property type="entry name" value="Lipoprotein_PsaA-like"/>
</dbReference>
<organism evidence="8 9">
    <name type="scientific">Phaeobacter porticola</name>
    <dbReference type="NCBI Taxonomy" id="1844006"/>
    <lineage>
        <taxon>Bacteria</taxon>
        <taxon>Pseudomonadati</taxon>
        <taxon>Pseudomonadota</taxon>
        <taxon>Alphaproteobacteria</taxon>
        <taxon>Rhodobacterales</taxon>
        <taxon>Roseobacteraceae</taxon>
        <taxon>Phaeobacter</taxon>
    </lineage>
</organism>
<dbReference type="GO" id="GO:0030001">
    <property type="term" value="P:metal ion transport"/>
    <property type="evidence" value="ECO:0007669"/>
    <property type="project" value="InterPro"/>
</dbReference>
<dbReference type="PANTHER" id="PTHR42953:SF1">
    <property type="entry name" value="METAL-BINDING PROTEIN HI_0362-RELATED"/>
    <property type="match status" value="1"/>
</dbReference>
<feature type="transmembrane region" description="Helical" evidence="7">
    <location>
        <begin position="12"/>
        <end position="31"/>
    </location>
</feature>
<evidence type="ECO:0000256" key="2">
    <source>
        <dbReference type="ARBA" id="ARBA00011028"/>
    </source>
</evidence>
<dbReference type="Proteomes" id="UP000183859">
    <property type="component" value="Chromosome"/>
</dbReference>
<evidence type="ECO:0000256" key="5">
    <source>
        <dbReference type="ARBA" id="ARBA00022729"/>
    </source>
</evidence>
<reference evidence="9" key="1">
    <citation type="submission" date="2016-07" db="EMBL/GenBank/DDBJ databases">
        <title>Phaeobacter portensis sp. nov., a tropodithietic acid producing bacterium isolated from a German harbor.</title>
        <authorList>
            <person name="Freese H.M."/>
            <person name="Bunk B."/>
            <person name="Breider S."/>
            <person name="Brinkhoff T."/>
        </authorList>
    </citation>
    <scope>NUCLEOTIDE SEQUENCE [LARGE SCALE GENOMIC DNA]</scope>
    <source>
        <strain evidence="9">P97</strain>
    </source>
</reference>
<evidence type="ECO:0000256" key="3">
    <source>
        <dbReference type="ARBA" id="ARBA00022448"/>
    </source>
</evidence>
<keyword evidence="7" id="KW-1133">Transmembrane helix</keyword>
<dbReference type="InterPro" id="IPR006129">
    <property type="entry name" value="AdhesinB"/>
</dbReference>
<keyword evidence="4" id="KW-0479">Metal-binding</keyword>
<dbReference type="AlphaFoldDB" id="A0A1L3I8Y6"/>
<dbReference type="STRING" id="1844006.PhaeoP97_03186"/>
<gene>
    <name evidence="8" type="primary">mntA</name>
    <name evidence="8" type="ORF">PhaeoP97_03186</name>
</gene>
<dbReference type="KEGG" id="php:PhaeoP97_03186"/>
<dbReference type="PANTHER" id="PTHR42953">
    <property type="entry name" value="HIGH-AFFINITY ZINC UPTAKE SYSTEM PROTEIN ZNUA-RELATED"/>
    <property type="match status" value="1"/>
</dbReference>
<evidence type="ECO:0000313" key="8">
    <source>
        <dbReference type="EMBL" id="APG48546.1"/>
    </source>
</evidence>
<proteinExistence type="inferred from homology"/>
<dbReference type="RefSeq" id="WP_083570399.1">
    <property type="nucleotide sequence ID" value="NZ_CP016364.1"/>
</dbReference>
<name>A0A1L3I8Y6_9RHOB</name>
<evidence type="ECO:0000256" key="1">
    <source>
        <dbReference type="ARBA" id="ARBA00004196"/>
    </source>
</evidence>
<keyword evidence="3 6" id="KW-0813">Transport</keyword>
<dbReference type="SUPFAM" id="SSF53807">
    <property type="entry name" value="Helical backbone' metal receptor"/>
    <property type="match status" value="1"/>
</dbReference>
<evidence type="ECO:0000256" key="6">
    <source>
        <dbReference type="RuleBase" id="RU003512"/>
    </source>
</evidence>
<dbReference type="Pfam" id="PF01297">
    <property type="entry name" value="ZnuA"/>
    <property type="match status" value="1"/>
</dbReference>
<dbReference type="OrthoDB" id="9793396at2"/>
<keyword evidence="7" id="KW-0472">Membrane</keyword>
<keyword evidence="5" id="KW-0732">Signal</keyword>
<dbReference type="GO" id="GO:0046872">
    <property type="term" value="F:metal ion binding"/>
    <property type="evidence" value="ECO:0007669"/>
    <property type="project" value="UniProtKB-KW"/>
</dbReference>
<keyword evidence="8" id="KW-0449">Lipoprotein</keyword>